<evidence type="ECO:0000313" key="4">
    <source>
        <dbReference type="Proteomes" id="UP000268016"/>
    </source>
</evidence>
<evidence type="ECO:0000256" key="1">
    <source>
        <dbReference type="SAM" id="MobiDB-lite"/>
    </source>
</evidence>
<accession>A0A3N2QTK0</accession>
<feature type="region of interest" description="Disordered" evidence="1">
    <location>
        <begin position="65"/>
        <end position="99"/>
    </location>
</feature>
<keyword evidence="2" id="KW-0472">Membrane</keyword>
<keyword evidence="4" id="KW-1185">Reference proteome</keyword>
<keyword evidence="2" id="KW-1133">Transmembrane helix</keyword>
<evidence type="ECO:0000313" key="3">
    <source>
        <dbReference type="EMBL" id="ROT98523.1"/>
    </source>
</evidence>
<sequence>MSSAWPEEAVWLRVAAPMIVLGAMPLAAMLTPGFVLWRHAVAGPMLATGLGRAGAAPAPYLRAVAPTEAPERKRPAAPTRRRRAGPVTLAAVPDAVPDA</sequence>
<organism evidence="3 4">
    <name type="scientific">Histidinibacterium lentulum</name>
    <dbReference type="NCBI Taxonomy" id="2480588"/>
    <lineage>
        <taxon>Bacteria</taxon>
        <taxon>Pseudomonadati</taxon>
        <taxon>Pseudomonadota</taxon>
        <taxon>Alphaproteobacteria</taxon>
        <taxon>Rhodobacterales</taxon>
        <taxon>Paracoccaceae</taxon>
        <taxon>Histidinibacterium</taxon>
    </lineage>
</organism>
<keyword evidence="2" id="KW-0812">Transmembrane</keyword>
<dbReference type="EMBL" id="RDRB01000009">
    <property type="protein sequence ID" value="ROT98523.1"/>
    <property type="molecule type" value="Genomic_DNA"/>
</dbReference>
<dbReference type="Proteomes" id="UP000268016">
    <property type="component" value="Unassembled WGS sequence"/>
</dbReference>
<gene>
    <name evidence="3" type="ORF">EAT49_16405</name>
</gene>
<name>A0A3N2QTK0_9RHOB</name>
<protein>
    <submittedName>
        <fullName evidence="3">Uncharacterized protein</fullName>
    </submittedName>
</protein>
<proteinExistence type="predicted"/>
<feature type="transmembrane region" description="Helical" evidence="2">
    <location>
        <begin position="15"/>
        <end position="37"/>
    </location>
</feature>
<evidence type="ECO:0000256" key="2">
    <source>
        <dbReference type="SAM" id="Phobius"/>
    </source>
</evidence>
<dbReference type="RefSeq" id="WP_123643390.1">
    <property type="nucleotide sequence ID" value="NZ_ML119089.1"/>
</dbReference>
<dbReference type="AlphaFoldDB" id="A0A3N2QTK0"/>
<reference evidence="3 4" key="1">
    <citation type="submission" date="2018-10" db="EMBL/GenBank/DDBJ databases">
        <title>Histidinibacterium lentulum gen. nov., sp. nov., a marine bacterium from the culture broth of Picochlorum sp. 122.</title>
        <authorList>
            <person name="Wang G."/>
        </authorList>
    </citation>
    <scope>NUCLEOTIDE SEQUENCE [LARGE SCALE GENOMIC DNA]</scope>
    <source>
        <strain evidence="3 4">B17</strain>
    </source>
</reference>
<comment type="caution">
    <text evidence="3">The sequence shown here is derived from an EMBL/GenBank/DDBJ whole genome shotgun (WGS) entry which is preliminary data.</text>
</comment>